<dbReference type="EnsemblPlants" id="TuG1812G0600003743.01.T01">
    <property type="protein sequence ID" value="TuG1812G0600003743.01.T01.cds280316"/>
    <property type="gene ID" value="TuG1812G0600003743.01"/>
</dbReference>
<name>A0A8R7QRS8_TRIUA</name>
<dbReference type="AlphaFoldDB" id="A0A8R7QRS8"/>
<reference evidence="2" key="2">
    <citation type="submission" date="2018-03" db="EMBL/GenBank/DDBJ databases">
        <title>The Triticum urartu genome reveals the dynamic nature of wheat genome evolution.</title>
        <authorList>
            <person name="Ling H."/>
            <person name="Ma B."/>
            <person name="Shi X."/>
            <person name="Liu H."/>
            <person name="Dong L."/>
            <person name="Sun H."/>
            <person name="Cao Y."/>
            <person name="Gao Q."/>
            <person name="Zheng S."/>
            <person name="Li Y."/>
            <person name="Yu Y."/>
            <person name="Du H."/>
            <person name="Qi M."/>
            <person name="Li Y."/>
            <person name="Yu H."/>
            <person name="Cui Y."/>
            <person name="Wang N."/>
            <person name="Chen C."/>
            <person name="Wu H."/>
            <person name="Zhao Y."/>
            <person name="Zhang J."/>
            <person name="Li Y."/>
            <person name="Zhou W."/>
            <person name="Zhang B."/>
            <person name="Hu W."/>
            <person name="Eijk M."/>
            <person name="Tang J."/>
            <person name="Witsenboer H."/>
            <person name="Zhao S."/>
            <person name="Li Z."/>
            <person name="Zhang A."/>
            <person name="Wang D."/>
            <person name="Liang C."/>
        </authorList>
    </citation>
    <scope>NUCLEOTIDE SEQUENCE [LARGE SCALE GENOMIC DNA]</scope>
    <source>
        <strain evidence="2">cv. G1812</strain>
    </source>
</reference>
<feature type="region of interest" description="Disordered" evidence="1">
    <location>
        <begin position="1"/>
        <end position="28"/>
    </location>
</feature>
<reference evidence="2" key="3">
    <citation type="submission" date="2022-06" db="UniProtKB">
        <authorList>
            <consortium name="EnsemblPlants"/>
        </authorList>
    </citation>
    <scope>IDENTIFICATION</scope>
</reference>
<dbReference type="Gramene" id="TuG1812G0600003743.01.T01">
    <property type="protein sequence ID" value="TuG1812G0600003743.01.T01.cds280316"/>
    <property type="gene ID" value="TuG1812G0600003743.01"/>
</dbReference>
<protein>
    <submittedName>
        <fullName evidence="2">Uncharacterized protein</fullName>
    </submittedName>
</protein>
<evidence type="ECO:0000313" key="2">
    <source>
        <dbReference type="EnsemblPlants" id="TuG1812G0600003743.01.T01.cds280316"/>
    </source>
</evidence>
<feature type="compositionally biased region" description="Basic residues" evidence="1">
    <location>
        <begin position="101"/>
        <end position="131"/>
    </location>
</feature>
<accession>A0A8R7QRS8</accession>
<sequence>RLGVPAHGHSRPRHPPASGRGRRRRGRLHLLPRRLLLLARLHARASRLRPAGPSPPPARLGRALRRRRRPPGRRLRDRLLPHAHGQAPPRPPAGAPAAQSRRLHRRPRRPLARAHHRGPRAAPVHARRRRLPAPPHHVPPGGQAEGVPARHERRGVQQRVLLLRRLLHRRGGLVPLHGRGARRRPGLVGLGGPPPRVLRRVRPALPRKALRHHVVLERDRAVIPSETQSCTAGEPCRDCSRSTFRRPRSLYFLPRGVRWKDAARRPAASSLGEWGRMECVGLVATIGLQALRGGSKRQPTP</sequence>
<feature type="compositionally biased region" description="Basic residues" evidence="1">
    <location>
        <begin position="8"/>
        <end position="28"/>
    </location>
</feature>
<feature type="region of interest" description="Disordered" evidence="1">
    <location>
        <begin position="46"/>
        <end position="153"/>
    </location>
</feature>
<dbReference type="Proteomes" id="UP000015106">
    <property type="component" value="Chromosome 6"/>
</dbReference>
<feature type="compositionally biased region" description="Basic residues" evidence="1">
    <location>
        <begin position="62"/>
        <end position="76"/>
    </location>
</feature>
<evidence type="ECO:0000256" key="1">
    <source>
        <dbReference type="SAM" id="MobiDB-lite"/>
    </source>
</evidence>
<keyword evidence="3" id="KW-1185">Reference proteome</keyword>
<organism evidence="2 3">
    <name type="scientific">Triticum urartu</name>
    <name type="common">Red wild einkorn</name>
    <name type="synonym">Crithodium urartu</name>
    <dbReference type="NCBI Taxonomy" id="4572"/>
    <lineage>
        <taxon>Eukaryota</taxon>
        <taxon>Viridiplantae</taxon>
        <taxon>Streptophyta</taxon>
        <taxon>Embryophyta</taxon>
        <taxon>Tracheophyta</taxon>
        <taxon>Spermatophyta</taxon>
        <taxon>Magnoliopsida</taxon>
        <taxon>Liliopsida</taxon>
        <taxon>Poales</taxon>
        <taxon>Poaceae</taxon>
        <taxon>BOP clade</taxon>
        <taxon>Pooideae</taxon>
        <taxon>Triticodae</taxon>
        <taxon>Triticeae</taxon>
        <taxon>Triticinae</taxon>
        <taxon>Triticum</taxon>
    </lineage>
</organism>
<proteinExistence type="predicted"/>
<reference evidence="3" key="1">
    <citation type="journal article" date="2013" name="Nature">
        <title>Draft genome of the wheat A-genome progenitor Triticum urartu.</title>
        <authorList>
            <person name="Ling H.Q."/>
            <person name="Zhao S."/>
            <person name="Liu D."/>
            <person name="Wang J."/>
            <person name="Sun H."/>
            <person name="Zhang C."/>
            <person name="Fan H."/>
            <person name="Li D."/>
            <person name="Dong L."/>
            <person name="Tao Y."/>
            <person name="Gao C."/>
            <person name="Wu H."/>
            <person name="Li Y."/>
            <person name="Cui Y."/>
            <person name="Guo X."/>
            <person name="Zheng S."/>
            <person name="Wang B."/>
            <person name="Yu K."/>
            <person name="Liang Q."/>
            <person name="Yang W."/>
            <person name="Lou X."/>
            <person name="Chen J."/>
            <person name="Feng M."/>
            <person name="Jian J."/>
            <person name="Zhang X."/>
            <person name="Luo G."/>
            <person name="Jiang Y."/>
            <person name="Liu J."/>
            <person name="Wang Z."/>
            <person name="Sha Y."/>
            <person name="Zhang B."/>
            <person name="Wu H."/>
            <person name="Tang D."/>
            <person name="Shen Q."/>
            <person name="Xue P."/>
            <person name="Zou S."/>
            <person name="Wang X."/>
            <person name="Liu X."/>
            <person name="Wang F."/>
            <person name="Yang Y."/>
            <person name="An X."/>
            <person name="Dong Z."/>
            <person name="Zhang K."/>
            <person name="Zhang X."/>
            <person name="Luo M.C."/>
            <person name="Dvorak J."/>
            <person name="Tong Y."/>
            <person name="Wang J."/>
            <person name="Yang H."/>
            <person name="Li Z."/>
            <person name="Wang D."/>
            <person name="Zhang A."/>
            <person name="Wang J."/>
        </authorList>
    </citation>
    <scope>NUCLEOTIDE SEQUENCE</scope>
    <source>
        <strain evidence="3">cv. G1812</strain>
    </source>
</reference>
<evidence type="ECO:0000313" key="3">
    <source>
        <dbReference type="Proteomes" id="UP000015106"/>
    </source>
</evidence>